<dbReference type="OrthoDB" id="5369347at2759"/>
<evidence type="ECO:0000313" key="1">
    <source>
        <dbReference type="EMBL" id="PUU72223.1"/>
    </source>
</evidence>
<sequence length="321" mass="36597">MFLLLDAKDLKLITKAESIKVSGEKFWNLLSNDINIGQLDSTYQYMDIGQEICSQEKNRVLLFKRCCTDNSIQQLRQDFKGLKTAAYTWALNGLSANKTVEYSKISTPYQQGLIYSQSYSPLKCLFDAAGCYPLQNSSLEYLSLTPELIKSWQASGPSGRGISLDIDKLKTAYIHSRDRILSSLQGAMKRKMSFGVRQEHRLSADLFHQLASSEDRIQVSLISSSIWSLDNLEIFHYLETNFLRFGLGLEYTFHCLQVTIGGKTKELSKLFRLFLHLQKASYSNFLLESIGDIWRTDPMPNSKINYPGLGISKQFHLFNFA</sequence>
<organism evidence="1 2">
    <name type="scientific">Tuber borchii</name>
    <name type="common">White truffle</name>
    <dbReference type="NCBI Taxonomy" id="42251"/>
    <lineage>
        <taxon>Eukaryota</taxon>
        <taxon>Fungi</taxon>
        <taxon>Dikarya</taxon>
        <taxon>Ascomycota</taxon>
        <taxon>Pezizomycotina</taxon>
        <taxon>Pezizomycetes</taxon>
        <taxon>Pezizales</taxon>
        <taxon>Tuberaceae</taxon>
        <taxon>Tuber</taxon>
    </lineage>
</organism>
<reference evidence="1 2" key="1">
    <citation type="submission" date="2017-04" db="EMBL/GenBank/DDBJ databases">
        <title>Draft genome sequence of Tuber borchii Vittad., a whitish edible truffle.</title>
        <authorList>
            <consortium name="DOE Joint Genome Institute"/>
            <person name="Murat C."/>
            <person name="Kuo A."/>
            <person name="Barry K.W."/>
            <person name="Clum A."/>
            <person name="Dockter R.B."/>
            <person name="Fauchery L."/>
            <person name="Iotti M."/>
            <person name="Kohler A."/>
            <person name="Labutti K."/>
            <person name="Lindquist E.A."/>
            <person name="Lipzen A."/>
            <person name="Ohm R.A."/>
            <person name="Wang M."/>
            <person name="Grigoriev I.V."/>
            <person name="Zambonelli A."/>
            <person name="Martin F.M."/>
        </authorList>
    </citation>
    <scope>NUCLEOTIDE SEQUENCE [LARGE SCALE GENOMIC DNA]</scope>
    <source>
        <strain evidence="1 2">Tbo3840</strain>
    </source>
</reference>
<proteinExistence type="predicted"/>
<name>A0A2T6Z9R2_TUBBO</name>
<protein>
    <submittedName>
        <fullName evidence="1">Uncharacterized protein</fullName>
    </submittedName>
</protein>
<gene>
    <name evidence="1" type="ORF">B9Z19DRAFT_1069935</name>
</gene>
<keyword evidence="2" id="KW-1185">Reference proteome</keyword>
<comment type="caution">
    <text evidence="1">The sequence shown here is derived from an EMBL/GenBank/DDBJ whole genome shotgun (WGS) entry which is preliminary data.</text>
</comment>
<dbReference type="STRING" id="42251.A0A2T6Z9R2"/>
<accession>A0A2T6Z9R2</accession>
<dbReference type="Proteomes" id="UP000244722">
    <property type="component" value="Unassembled WGS sequence"/>
</dbReference>
<evidence type="ECO:0000313" key="2">
    <source>
        <dbReference type="Proteomes" id="UP000244722"/>
    </source>
</evidence>
<dbReference type="AlphaFoldDB" id="A0A2T6Z9R2"/>
<dbReference type="EMBL" id="NESQ01000649">
    <property type="protein sequence ID" value="PUU72223.1"/>
    <property type="molecule type" value="Genomic_DNA"/>
</dbReference>